<dbReference type="eggNOG" id="ENOG502ZWP4">
    <property type="taxonomic scope" value="Bacteria"/>
</dbReference>
<evidence type="ECO:0000313" key="2">
    <source>
        <dbReference type="EMBL" id="EGV17952.1"/>
    </source>
</evidence>
<feature type="chain" id="PRO_5003388709" description="Lipoprotein" evidence="1">
    <location>
        <begin position="21"/>
        <end position="105"/>
    </location>
</feature>
<name>F9UDK8_9GAMM</name>
<evidence type="ECO:0000313" key="3">
    <source>
        <dbReference type="Proteomes" id="UP000005459"/>
    </source>
</evidence>
<keyword evidence="1" id="KW-0732">Signal</keyword>
<keyword evidence="3" id="KW-1185">Reference proteome</keyword>
<dbReference type="AlphaFoldDB" id="F9UDK8"/>
<evidence type="ECO:0008006" key="4">
    <source>
        <dbReference type="Google" id="ProtNLM"/>
    </source>
</evidence>
<organism evidence="2 3">
    <name type="scientific">Thiocapsa marina 5811</name>
    <dbReference type="NCBI Taxonomy" id="768671"/>
    <lineage>
        <taxon>Bacteria</taxon>
        <taxon>Pseudomonadati</taxon>
        <taxon>Pseudomonadota</taxon>
        <taxon>Gammaproteobacteria</taxon>
        <taxon>Chromatiales</taxon>
        <taxon>Chromatiaceae</taxon>
        <taxon>Thiocapsa</taxon>
    </lineage>
</organism>
<reference evidence="2 3" key="1">
    <citation type="submission" date="2011-06" db="EMBL/GenBank/DDBJ databases">
        <title>The draft genome of Thiocapsa marina 5811.</title>
        <authorList>
            <consortium name="US DOE Joint Genome Institute (JGI-PGF)"/>
            <person name="Lucas S."/>
            <person name="Han J."/>
            <person name="Cheng J.-F."/>
            <person name="Goodwin L."/>
            <person name="Pitluck S."/>
            <person name="Peters L."/>
            <person name="Land M.L."/>
            <person name="Hauser L."/>
            <person name="Vogl K."/>
            <person name="Liu Z."/>
            <person name="Imhoff J."/>
            <person name="Thiel V."/>
            <person name="Frigaard N.-U."/>
            <person name="Bryant D."/>
            <person name="Woyke T.J."/>
        </authorList>
    </citation>
    <scope>NUCLEOTIDE SEQUENCE [LARGE SCALE GENOMIC DNA]</scope>
    <source>
        <strain evidence="2 3">5811</strain>
    </source>
</reference>
<dbReference type="RefSeq" id="WP_007193883.1">
    <property type="nucleotide sequence ID" value="NZ_AFWV01000009.1"/>
</dbReference>
<sequence>MKIFLASFTAIAFLSGCALMAPAGPSGKPSETPPRIVFDKDSKLWDNPALFGDVPPELQTIGDAYCQDSGFERAAGYHPKALDENGDLFEGGGYYCVGRKKSDNG</sequence>
<accession>F9UDK8</accession>
<gene>
    <name evidence="2" type="ORF">ThimaDRAFT_3011</name>
</gene>
<protein>
    <recommendedName>
        <fullName evidence="4">Lipoprotein</fullName>
    </recommendedName>
</protein>
<dbReference type="OrthoDB" id="8912589at2"/>
<evidence type="ECO:0000256" key="1">
    <source>
        <dbReference type="SAM" id="SignalP"/>
    </source>
</evidence>
<dbReference type="PROSITE" id="PS51257">
    <property type="entry name" value="PROKAR_LIPOPROTEIN"/>
    <property type="match status" value="1"/>
</dbReference>
<dbReference type="EMBL" id="AFWV01000009">
    <property type="protein sequence ID" value="EGV17952.1"/>
    <property type="molecule type" value="Genomic_DNA"/>
</dbReference>
<feature type="signal peptide" evidence="1">
    <location>
        <begin position="1"/>
        <end position="20"/>
    </location>
</feature>
<dbReference type="Proteomes" id="UP000005459">
    <property type="component" value="Unassembled WGS sequence"/>
</dbReference>
<proteinExistence type="predicted"/>